<dbReference type="AlphaFoldDB" id="A0AAN9TNQ4"/>
<feature type="region of interest" description="Disordered" evidence="1">
    <location>
        <begin position="236"/>
        <end position="356"/>
    </location>
</feature>
<evidence type="ECO:0000313" key="3">
    <source>
        <dbReference type="Proteomes" id="UP001367676"/>
    </source>
</evidence>
<evidence type="ECO:0000256" key="1">
    <source>
        <dbReference type="SAM" id="MobiDB-lite"/>
    </source>
</evidence>
<name>A0AAN9TNQ4_9HEMI</name>
<feature type="compositionally biased region" description="Basic and acidic residues" evidence="1">
    <location>
        <begin position="250"/>
        <end position="262"/>
    </location>
</feature>
<comment type="caution">
    <text evidence="2">The sequence shown here is derived from an EMBL/GenBank/DDBJ whole genome shotgun (WGS) entry which is preliminary data.</text>
</comment>
<keyword evidence="3" id="KW-1185">Reference proteome</keyword>
<protein>
    <submittedName>
        <fullName evidence="2">Uncharacterized protein</fullName>
    </submittedName>
</protein>
<reference evidence="2 3" key="1">
    <citation type="submission" date="2024-03" db="EMBL/GenBank/DDBJ databases">
        <title>Adaptation during the transition from Ophiocordyceps entomopathogen to insect associate is accompanied by gene loss and intensified selection.</title>
        <authorList>
            <person name="Ward C.M."/>
            <person name="Onetto C.A."/>
            <person name="Borneman A.R."/>
        </authorList>
    </citation>
    <scope>NUCLEOTIDE SEQUENCE [LARGE SCALE GENOMIC DNA]</scope>
    <source>
        <strain evidence="2">AWRI1</strain>
        <tissue evidence="2">Single Adult Female</tissue>
    </source>
</reference>
<sequence length="670" mass="74527">MWRCCGSSGESQGRTRCSWEEESRRKAKFGCCYFAPCRVQGQRVNPVVFLSWPFFPIALHSYPPHCLPVGGARPPCTPALIRPPVFRLPRSSLFRSSSSSSSSFSRRVSCFVFVYFRFRWSSRGVVKFVQIRTSRDYSLCRRFCFCVPSSDHCFIRRLSLIRAGLGVTALRCVPRGLVANEVRARISEYEAVESVEELGSQPLPTFTPHEESETAKEYRLRAGTWIDSRHTIHTNTVPPQLLKAVRGKTLSRERRKSDEELSPRNNKTKVSQSPSRKSAALFFDAFRPRSKSDATSKSKKPTNLISQMKNAVQMMSPSSSGRSSASGSTSSSEADQSGRQRLLSESSSSKGPVSKVIDLFRHRSNSAVSSEEKRRSSDSNLEVSSRLALLVPVAACLHHIRDLLAPLHYVPTADSPAAVSVSPARQSSSNFSSASPSPTLLCYRVCTLLPPPLSNSCIAYCDPRVFGVLAESLSLLVKVFAASDSSAGVEIVFARRGCALFAVSASFFWRDWSRILAFGLPCEGILRRVTLPSRRYSVCREVSPCSAFSSSDGRRDFLFALSSPRLKRGSQSFALVDDAAMSSYLKWLFKSGLGPPPIENEQNHRPHHHHRLNQAHYTFTIPEYLLPVKQRSRSLDPKSFERTGIRLFQVGVFFGNHFSSSIASQSPTSN</sequence>
<dbReference type="EMBL" id="JBBCAQ010000008">
    <property type="protein sequence ID" value="KAK7602445.1"/>
    <property type="molecule type" value="Genomic_DNA"/>
</dbReference>
<feature type="compositionally biased region" description="Low complexity" evidence="1">
    <location>
        <begin position="316"/>
        <end position="356"/>
    </location>
</feature>
<organism evidence="2 3">
    <name type="scientific">Parthenolecanium corni</name>
    <dbReference type="NCBI Taxonomy" id="536013"/>
    <lineage>
        <taxon>Eukaryota</taxon>
        <taxon>Metazoa</taxon>
        <taxon>Ecdysozoa</taxon>
        <taxon>Arthropoda</taxon>
        <taxon>Hexapoda</taxon>
        <taxon>Insecta</taxon>
        <taxon>Pterygota</taxon>
        <taxon>Neoptera</taxon>
        <taxon>Paraneoptera</taxon>
        <taxon>Hemiptera</taxon>
        <taxon>Sternorrhyncha</taxon>
        <taxon>Coccoidea</taxon>
        <taxon>Coccidae</taxon>
        <taxon>Parthenolecanium</taxon>
    </lineage>
</organism>
<evidence type="ECO:0000313" key="2">
    <source>
        <dbReference type="EMBL" id="KAK7602445.1"/>
    </source>
</evidence>
<dbReference type="Proteomes" id="UP001367676">
    <property type="component" value="Unassembled WGS sequence"/>
</dbReference>
<proteinExistence type="predicted"/>
<feature type="compositionally biased region" description="Polar residues" evidence="1">
    <location>
        <begin position="301"/>
        <end position="315"/>
    </location>
</feature>
<feature type="compositionally biased region" description="Basic and acidic residues" evidence="1">
    <location>
        <begin position="286"/>
        <end position="296"/>
    </location>
</feature>
<accession>A0AAN9TNQ4</accession>
<gene>
    <name evidence="2" type="ORF">V9T40_008034</name>
</gene>
<feature type="compositionally biased region" description="Polar residues" evidence="1">
    <location>
        <begin position="263"/>
        <end position="276"/>
    </location>
</feature>